<comment type="caution">
    <text evidence="11">The sequence shown here is derived from an EMBL/GenBank/DDBJ whole genome shotgun (WGS) entry which is preliminary data.</text>
</comment>
<name>A0AAN7VBF8_9COLE</name>
<dbReference type="GO" id="GO:0033063">
    <property type="term" value="C:Rad51B-Rad51C-Rad51D-XRCC2 complex"/>
    <property type="evidence" value="ECO:0007669"/>
    <property type="project" value="TreeGrafter"/>
</dbReference>
<dbReference type="GO" id="GO:0140664">
    <property type="term" value="F:ATP-dependent DNA damage sensor activity"/>
    <property type="evidence" value="ECO:0007669"/>
    <property type="project" value="InterPro"/>
</dbReference>
<evidence type="ECO:0000313" key="12">
    <source>
        <dbReference type="Proteomes" id="UP001329430"/>
    </source>
</evidence>
<dbReference type="GO" id="GO:0005815">
    <property type="term" value="C:microtubule organizing center"/>
    <property type="evidence" value="ECO:0007669"/>
    <property type="project" value="TreeGrafter"/>
</dbReference>
<keyword evidence="6" id="KW-0238">DNA-binding</keyword>
<keyword evidence="5" id="KW-0067">ATP-binding</keyword>
<dbReference type="GO" id="GO:0000724">
    <property type="term" value="P:double-strand break repair via homologous recombination"/>
    <property type="evidence" value="ECO:0007669"/>
    <property type="project" value="TreeGrafter"/>
</dbReference>
<dbReference type="InterPro" id="IPR027417">
    <property type="entry name" value="P-loop_NTPase"/>
</dbReference>
<dbReference type="PROSITE" id="PS50162">
    <property type="entry name" value="RECA_2"/>
    <property type="match status" value="1"/>
</dbReference>
<dbReference type="GO" id="GO:0005524">
    <property type="term" value="F:ATP binding"/>
    <property type="evidence" value="ECO:0007669"/>
    <property type="project" value="UniProtKB-KW"/>
</dbReference>
<dbReference type="Proteomes" id="UP001329430">
    <property type="component" value="Chromosome 4"/>
</dbReference>
<evidence type="ECO:0000256" key="9">
    <source>
        <dbReference type="ARBA" id="ARBA00023242"/>
    </source>
</evidence>
<dbReference type="InterPro" id="IPR051988">
    <property type="entry name" value="HRR_RAD51_Paralog"/>
</dbReference>
<dbReference type="AlphaFoldDB" id="A0AAN7VBF8"/>
<comment type="subcellular location">
    <subcellularLocation>
        <location evidence="1">Nucleus</location>
    </subcellularLocation>
</comment>
<keyword evidence="12" id="KW-1185">Reference proteome</keyword>
<dbReference type="InterPro" id="IPR020588">
    <property type="entry name" value="RecA_ATP-bd"/>
</dbReference>
<protein>
    <recommendedName>
        <fullName evidence="10">RecA family profile 1 domain-containing protein</fullName>
    </recommendedName>
</protein>
<dbReference type="Pfam" id="PF21794">
    <property type="entry name" value="RAD51D_N"/>
    <property type="match status" value="1"/>
</dbReference>
<keyword evidence="9" id="KW-0539">Nucleus</keyword>
<dbReference type="GO" id="GO:0000723">
    <property type="term" value="P:telomere maintenance"/>
    <property type="evidence" value="ECO:0007669"/>
    <property type="project" value="TreeGrafter"/>
</dbReference>
<evidence type="ECO:0000256" key="1">
    <source>
        <dbReference type="ARBA" id="ARBA00004123"/>
    </source>
</evidence>
<keyword evidence="7" id="KW-0233">DNA recombination</keyword>
<dbReference type="SUPFAM" id="SSF52540">
    <property type="entry name" value="P-loop containing nucleoside triphosphate hydrolases"/>
    <property type="match status" value="1"/>
</dbReference>
<feature type="domain" description="RecA family profile 1" evidence="10">
    <location>
        <begin position="78"/>
        <end position="240"/>
    </location>
</feature>
<dbReference type="InterPro" id="IPR013632">
    <property type="entry name" value="Rad51_C"/>
</dbReference>
<evidence type="ECO:0000256" key="6">
    <source>
        <dbReference type="ARBA" id="ARBA00023125"/>
    </source>
</evidence>
<dbReference type="GO" id="GO:0007131">
    <property type="term" value="P:reciprocal meiotic recombination"/>
    <property type="evidence" value="ECO:0007669"/>
    <property type="project" value="TreeGrafter"/>
</dbReference>
<dbReference type="Gene3D" id="3.40.50.300">
    <property type="entry name" value="P-loop containing nucleotide triphosphate hydrolases"/>
    <property type="match status" value="1"/>
</dbReference>
<dbReference type="GO" id="GO:0005657">
    <property type="term" value="C:replication fork"/>
    <property type="evidence" value="ECO:0007669"/>
    <property type="project" value="TreeGrafter"/>
</dbReference>
<accession>A0AAN7VBF8</accession>
<dbReference type="GO" id="GO:0003697">
    <property type="term" value="F:single-stranded DNA binding"/>
    <property type="evidence" value="ECO:0007669"/>
    <property type="project" value="TreeGrafter"/>
</dbReference>
<dbReference type="EMBL" id="JAVRBK010000004">
    <property type="protein sequence ID" value="KAK5645520.1"/>
    <property type="molecule type" value="Genomic_DNA"/>
</dbReference>
<evidence type="ECO:0000256" key="7">
    <source>
        <dbReference type="ARBA" id="ARBA00023172"/>
    </source>
</evidence>
<evidence type="ECO:0000256" key="2">
    <source>
        <dbReference type="ARBA" id="ARBA00007095"/>
    </source>
</evidence>
<comment type="similarity">
    <text evidence="2">Belongs to the RecA family. RAD51 subfamily.</text>
</comment>
<dbReference type="InterPro" id="IPR048943">
    <property type="entry name" value="RAD51D_N"/>
</dbReference>
<organism evidence="11 12">
    <name type="scientific">Pyrocoelia pectoralis</name>
    <dbReference type="NCBI Taxonomy" id="417401"/>
    <lineage>
        <taxon>Eukaryota</taxon>
        <taxon>Metazoa</taxon>
        <taxon>Ecdysozoa</taxon>
        <taxon>Arthropoda</taxon>
        <taxon>Hexapoda</taxon>
        <taxon>Insecta</taxon>
        <taxon>Pterygota</taxon>
        <taxon>Neoptera</taxon>
        <taxon>Endopterygota</taxon>
        <taxon>Coleoptera</taxon>
        <taxon>Polyphaga</taxon>
        <taxon>Elateriformia</taxon>
        <taxon>Elateroidea</taxon>
        <taxon>Lampyridae</taxon>
        <taxon>Lampyrinae</taxon>
        <taxon>Pyrocoelia</taxon>
    </lineage>
</organism>
<evidence type="ECO:0000313" key="11">
    <source>
        <dbReference type="EMBL" id="KAK5645520.1"/>
    </source>
</evidence>
<gene>
    <name evidence="11" type="ORF">RI129_006820</name>
</gene>
<evidence type="ECO:0000256" key="5">
    <source>
        <dbReference type="ARBA" id="ARBA00022840"/>
    </source>
</evidence>
<dbReference type="PANTHER" id="PTHR46457">
    <property type="entry name" value="DNA REPAIR PROTEIN RAD51 HOMOLOG 4"/>
    <property type="match status" value="1"/>
</dbReference>
<dbReference type="CDD" id="cd19489">
    <property type="entry name" value="Rad51D"/>
    <property type="match status" value="1"/>
</dbReference>
<proteinExistence type="inferred from homology"/>
<dbReference type="PANTHER" id="PTHR46457:SF1">
    <property type="entry name" value="DNA REPAIR PROTEIN RAD51 HOMOLOG 4"/>
    <property type="match status" value="1"/>
</dbReference>
<dbReference type="GO" id="GO:0042148">
    <property type="term" value="P:DNA strand invasion"/>
    <property type="evidence" value="ECO:0007669"/>
    <property type="project" value="TreeGrafter"/>
</dbReference>
<evidence type="ECO:0000256" key="4">
    <source>
        <dbReference type="ARBA" id="ARBA00022763"/>
    </source>
</evidence>
<keyword evidence="8" id="KW-0234">DNA repair</keyword>
<evidence type="ECO:0000256" key="8">
    <source>
        <dbReference type="ARBA" id="ARBA00023204"/>
    </source>
</evidence>
<evidence type="ECO:0000256" key="3">
    <source>
        <dbReference type="ARBA" id="ARBA00022741"/>
    </source>
</evidence>
<keyword evidence="3" id="KW-0547">Nucleotide-binding</keyword>
<reference evidence="11 12" key="1">
    <citation type="journal article" date="2024" name="Insects">
        <title>An Improved Chromosome-Level Genome Assembly of the Firefly Pyrocoelia pectoralis.</title>
        <authorList>
            <person name="Fu X."/>
            <person name="Meyer-Rochow V.B."/>
            <person name="Ballantyne L."/>
            <person name="Zhu X."/>
        </authorList>
    </citation>
    <scope>NUCLEOTIDE SEQUENCE [LARGE SCALE GENOMIC DNA]</scope>
    <source>
        <strain evidence="11">XCY_ONT2</strain>
    </source>
</reference>
<dbReference type="Pfam" id="PF08423">
    <property type="entry name" value="Rad51"/>
    <property type="match status" value="1"/>
</dbReference>
<keyword evidence="4" id="KW-0227">DNA damage</keyword>
<dbReference type="InterPro" id="IPR047323">
    <property type="entry name" value="Rad51D_C"/>
</dbReference>
<sequence>MARLQSNMHDLLTEEVLKALFSKNIYTVLKFIQAEIKQIGSITTLQYKDIVTIRKHLLNKHSAVVTNALDHWNELVSKTALIPTGIKSLDRILQGGLTTGNIYEICGLPSSGKTQLCLTLMKNVSLLNLNVFWIDTKGDFTGRKMRSMLDANGTSEDVMSKMLVKQLHTQHDLVSALYQIKEDVYTRKLRLRLLIIDSLPPLFYQSQDFERNYGVMNDFVNVLHFLARELQIAIVVTNIITTWYEGDFNVDSAITEKLGLGKYWYNVANTRFVIKKDRLTILKSNRLLKGVSCPIRICDEGIV</sequence>
<evidence type="ECO:0000259" key="10">
    <source>
        <dbReference type="PROSITE" id="PS50162"/>
    </source>
</evidence>
<dbReference type="GO" id="GO:0000400">
    <property type="term" value="F:four-way junction DNA binding"/>
    <property type="evidence" value="ECO:0007669"/>
    <property type="project" value="TreeGrafter"/>
</dbReference>